<gene>
    <name evidence="2" type="ORF">UFOVP1298_4</name>
</gene>
<dbReference type="Pfam" id="PF23822">
    <property type="entry name" value="DUF7192"/>
    <property type="match status" value="1"/>
</dbReference>
<evidence type="ECO:0000313" key="2">
    <source>
        <dbReference type="EMBL" id="CAB4195232.1"/>
    </source>
</evidence>
<dbReference type="InterPro" id="IPR055616">
    <property type="entry name" value="DUF7192"/>
</dbReference>
<reference evidence="2" key="1">
    <citation type="submission" date="2020-05" db="EMBL/GenBank/DDBJ databases">
        <authorList>
            <person name="Chiriac C."/>
            <person name="Salcher M."/>
            <person name="Ghai R."/>
            <person name="Kavagutti S V."/>
        </authorList>
    </citation>
    <scope>NUCLEOTIDE SEQUENCE</scope>
</reference>
<protein>
    <recommendedName>
        <fullName evidence="1">DUF7192 domain-containing protein</fullName>
    </recommendedName>
</protein>
<feature type="domain" description="DUF7192" evidence="1">
    <location>
        <begin position="35"/>
        <end position="283"/>
    </location>
</feature>
<evidence type="ECO:0000259" key="1">
    <source>
        <dbReference type="Pfam" id="PF23822"/>
    </source>
</evidence>
<sequence>MYKVIEKGGKRNKVAVMWDSVREVEQVSSTLKGERNRSVAERYAKGKEDAGERSQDWLGAPSFAVLQERLQKGWPEGVTKLQEIATRDIQPTSLRRRRFKSDQGDELDMQAVWRGDLSRAWTRTKRKSRSGTNRSVTIVCNLSESCNVVAEALFWRGASALKLADALTTAGYNVSIYGSITGGNCDASSTVDSGQFIEIKAADQPLDVSALAALTAMPGWFRTAGFAGIAATCDMAGKEVSGSFGRPLPARIGEFASMLGLENAFIQAKVNNKVDAERWIDLVMEQIEPTDQP</sequence>
<organism evidence="2">
    <name type="scientific">uncultured Caudovirales phage</name>
    <dbReference type="NCBI Taxonomy" id="2100421"/>
    <lineage>
        <taxon>Viruses</taxon>
        <taxon>Duplodnaviria</taxon>
        <taxon>Heunggongvirae</taxon>
        <taxon>Uroviricota</taxon>
        <taxon>Caudoviricetes</taxon>
        <taxon>Peduoviridae</taxon>
        <taxon>Maltschvirus</taxon>
        <taxon>Maltschvirus maltsch</taxon>
    </lineage>
</organism>
<accession>A0A6J5RGW0</accession>
<name>A0A6J5RGW0_9CAUD</name>
<dbReference type="EMBL" id="LR797250">
    <property type="protein sequence ID" value="CAB4195232.1"/>
    <property type="molecule type" value="Genomic_DNA"/>
</dbReference>
<proteinExistence type="predicted"/>